<name>A0A271LNJ1_9HYPH</name>
<evidence type="ECO:0000313" key="1">
    <source>
        <dbReference type="EMBL" id="PAQ09722.1"/>
    </source>
</evidence>
<accession>A0A271LNJ1</accession>
<gene>
    <name evidence="1" type="ORF">CIT26_11820</name>
</gene>
<dbReference type="EMBL" id="NPKJ01000040">
    <property type="protein sequence ID" value="PAQ09722.1"/>
    <property type="molecule type" value="Genomic_DNA"/>
</dbReference>
<evidence type="ECO:0000313" key="2">
    <source>
        <dbReference type="Proteomes" id="UP000216442"/>
    </source>
</evidence>
<dbReference type="OrthoDB" id="4954032at2"/>
<proteinExistence type="predicted"/>
<dbReference type="AlphaFoldDB" id="A0A271LNJ1"/>
<comment type="caution">
    <text evidence="1">The sequence shown here is derived from an EMBL/GenBank/DDBJ whole genome shotgun (WGS) entry which is preliminary data.</text>
</comment>
<organism evidence="1 2">
    <name type="scientific">Mesorhizobium temperatum</name>
    <dbReference type="NCBI Taxonomy" id="241416"/>
    <lineage>
        <taxon>Bacteria</taxon>
        <taxon>Pseudomonadati</taxon>
        <taxon>Pseudomonadota</taxon>
        <taxon>Alphaproteobacteria</taxon>
        <taxon>Hyphomicrobiales</taxon>
        <taxon>Phyllobacteriaceae</taxon>
        <taxon>Mesorhizobium</taxon>
    </lineage>
</organism>
<protein>
    <recommendedName>
        <fullName evidence="3">DNA-binding protein</fullName>
    </recommendedName>
</protein>
<reference evidence="1 2" key="1">
    <citation type="submission" date="2017-08" db="EMBL/GenBank/DDBJ databases">
        <title>Mesorhizobium wenxinae sp. nov., a novel rhizobial species isolated from root nodules of chickpea (Cicer arietinum L.).</title>
        <authorList>
            <person name="Zhang J."/>
        </authorList>
    </citation>
    <scope>NUCLEOTIDE SEQUENCE [LARGE SCALE GENOMIC DNA]</scope>
    <source>
        <strain evidence="1 2">SDW018</strain>
    </source>
</reference>
<keyword evidence="2" id="KW-1185">Reference proteome</keyword>
<dbReference type="Proteomes" id="UP000216442">
    <property type="component" value="Unassembled WGS sequence"/>
</dbReference>
<sequence length="74" mass="7801">METEQMTLDEALSHATVSVPDAGRLFFNLARNASYDAAKRGDIQTIKIGGKMVVPVAPIAAQLGLQFKAAGRAA</sequence>
<evidence type="ECO:0008006" key="3">
    <source>
        <dbReference type="Google" id="ProtNLM"/>
    </source>
</evidence>